<feature type="region of interest" description="Disordered" evidence="3">
    <location>
        <begin position="3662"/>
        <end position="3783"/>
    </location>
</feature>
<feature type="compositionally biased region" description="Gly residues" evidence="3">
    <location>
        <begin position="3684"/>
        <end position="3695"/>
    </location>
</feature>
<feature type="compositionally biased region" description="Acidic residues" evidence="3">
    <location>
        <begin position="2566"/>
        <end position="2578"/>
    </location>
</feature>
<dbReference type="SUPFAM" id="SSF49723">
    <property type="entry name" value="Lipase/lipooxygenase domain (PLAT/LH2 domain)"/>
    <property type="match status" value="2"/>
</dbReference>
<feature type="compositionally biased region" description="Low complexity" evidence="3">
    <location>
        <begin position="3212"/>
        <end position="3234"/>
    </location>
</feature>
<dbReference type="EMBL" id="CM008967">
    <property type="protein sequence ID" value="PNW82798.1"/>
    <property type="molecule type" value="Genomic_DNA"/>
</dbReference>
<feature type="coiled-coil region" evidence="2">
    <location>
        <begin position="1351"/>
        <end position="1427"/>
    </location>
</feature>
<feature type="compositionally biased region" description="Low complexity" evidence="3">
    <location>
        <begin position="3139"/>
        <end position="3151"/>
    </location>
</feature>
<feature type="domain" description="PLAT" evidence="4">
    <location>
        <begin position="4094"/>
        <end position="4212"/>
    </location>
</feature>
<feature type="compositionally biased region" description="Low complexity" evidence="3">
    <location>
        <begin position="2798"/>
        <end position="2811"/>
    </location>
</feature>
<dbReference type="InParanoid" id="A0A2K3DQN2"/>
<feature type="compositionally biased region" description="Low complexity" evidence="3">
    <location>
        <begin position="1916"/>
        <end position="1948"/>
    </location>
</feature>
<feature type="compositionally biased region" description="Low complexity" evidence="3">
    <location>
        <begin position="2597"/>
        <end position="2607"/>
    </location>
</feature>
<feature type="compositionally biased region" description="Acidic residues" evidence="3">
    <location>
        <begin position="1891"/>
        <end position="1913"/>
    </location>
</feature>
<feature type="region of interest" description="Disordered" evidence="3">
    <location>
        <begin position="1747"/>
        <end position="1768"/>
    </location>
</feature>
<feature type="compositionally biased region" description="Acidic residues" evidence="3">
    <location>
        <begin position="1843"/>
        <end position="1856"/>
    </location>
</feature>
<dbReference type="Proteomes" id="UP000006906">
    <property type="component" value="Chromosome 6"/>
</dbReference>
<name>A0A2K3DQN2_CHLRE</name>
<evidence type="ECO:0000259" key="4">
    <source>
        <dbReference type="PROSITE" id="PS50095"/>
    </source>
</evidence>
<dbReference type="PANTHER" id="PTHR45615">
    <property type="entry name" value="MYOSIN HEAVY CHAIN, NON-MUSCLE"/>
    <property type="match status" value="1"/>
</dbReference>
<accession>A0A2K3DQN2</accession>
<feature type="compositionally biased region" description="Low complexity" evidence="3">
    <location>
        <begin position="2832"/>
        <end position="2857"/>
    </location>
</feature>
<feature type="compositionally biased region" description="Low complexity" evidence="3">
    <location>
        <begin position="3361"/>
        <end position="3387"/>
    </location>
</feature>
<feature type="region of interest" description="Disordered" evidence="3">
    <location>
        <begin position="663"/>
        <end position="703"/>
    </location>
</feature>
<feature type="compositionally biased region" description="Acidic residues" evidence="3">
    <location>
        <begin position="2615"/>
        <end position="2634"/>
    </location>
</feature>
<feature type="compositionally biased region" description="Gly residues" evidence="3">
    <location>
        <begin position="1654"/>
        <end position="1665"/>
    </location>
</feature>
<feature type="region of interest" description="Disordered" evidence="3">
    <location>
        <begin position="1584"/>
        <end position="1620"/>
    </location>
</feature>
<feature type="region of interest" description="Disordered" evidence="3">
    <location>
        <begin position="2926"/>
        <end position="3060"/>
    </location>
</feature>
<feature type="region of interest" description="Disordered" evidence="3">
    <location>
        <begin position="883"/>
        <end position="910"/>
    </location>
</feature>
<dbReference type="GeneID" id="66053823"/>
<dbReference type="OrthoDB" id="546379at2759"/>
<feature type="region of interest" description="Disordered" evidence="3">
    <location>
        <begin position="3139"/>
        <end position="3316"/>
    </location>
</feature>
<feature type="compositionally biased region" description="Low complexity" evidence="3">
    <location>
        <begin position="3028"/>
        <end position="3045"/>
    </location>
</feature>
<dbReference type="PROSITE" id="PS50095">
    <property type="entry name" value="PLAT"/>
    <property type="match status" value="2"/>
</dbReference>
<feature type="region of interest" description="Disordered" evidence="3">
    <location>
        <begin position="1787"/>
        <end position="2154"/>
    </location>
</feature>
<feature type="compositionally biased region" description="Low complexity" evidence="3">
    <location>
        <begin position="244"/>
        <end position="264"/>
    </location>
</feature>
<feature type="compositionally biased region" description="Low complexity" evidence="3">
    <location>
        <begin position="3670"/>
        <end position="3683"/>
    </location>
</feature>
<feature type="region of interest" description="Disordered" evidence="3">
    <location>
        <begin position="614"/>
        <end position="640"/>
    </location>
</feature>
<feature type="compositionally biased region" description="Low complexity" evidence="3">
    <location>
        <begin position="2867"/>
        <end position="2885"/>
    </location>
</feature>
<feature type="compositionally biased region" description="Basic and acidic residues" evidence="3">
    <location>
        <begin position="1831"/>
        <end position="1842"/>
    </location>
</feature>
<dbReference type="OMA" id="ALKIWHE"/>
<keyword evidence="2" id="KW-0175">Coiled coil</keyword>
<feature type="domain" description="PLAT" evidence="4">
    <location>
        <begin position="3517"/>
        <end position="3647"/>
    </location>
</feature>
<feature type="compositionally biased region" description="Low complexity" evidence="3">
    <location>
        <begin position="2775"/>
        <end position="2784"/>
    </location>
</feature>
<feature type="region of interest" description="Disordered" evidence="3">
    <location>
        <begin position="1649"/>
        <end position="1718"/>
    </location>
</feature>
<feature type="compositionally biased region" description="Polar residues" evidence="3">
    <location>
        <begin position="2546"/>
        <end position="2560"/>
    </location>
</feature>
<dbReference type="KEGG" id="cre:CHLRE_06g294700v5"/>
<feature type="compositionally biased region" description="Acidic residues" evidence="3">
    <location>
        <begin position="2892"/>
        <end position="2902"/>
    </location>
</feature>
<feature type="compositionally biased region" description="Low complexity" evidence="3">
    <location>
        <begin position="2015"/>
        <end position="2047"/>
    </location>
</feature>
<feature type="compositionally biased region" description="Acidic residues" evidence="3">
    <location>
        <begin position="1949"/>
        <end position="1964"/>
    </location>
</feature>
<feature type="region of interest" description="Disordered" evidence="3">
    <location>
        <begin position="2521"/>
        <end position="2911"/>
    </location>
</feature>
<feature type="compositionally biased region" description="Acidic residues" evidence="3">
    <location>
        <begin position="1809"/>
        <end position="1820"/>
    </location>
</feature>
<feature type="compositionally biased region" description="Polar residues" evidence="3">
    <location>
        <begin position="8"/>
        <end position="23"/>
    </location>
</feature>
<feature type="compositionally biased region" description="Low complexity" evidence="3">
    <location>
        <begin position="885"/>
        <end position="905"/>
    </location>
</feature>
<feature type="compositionally biased region" description="Acidic residues" evidence="3">
    <location>
        <begin position="1972"/>
        <end position="1991"/>
    </location>
</feature>
<feature type="compositionally biased region" description="Low complexity" evidence="3">
    <location>
        <begin position="3461"/>
        <end position="3487"/>
    </location>
</feature>
<dbReference type="RefSeq" id="XP_042924190.1">
    <property type="nucleotide sequence ID" value="XM_043063484.1"/>
</dbReference>
<dbReference type="SMART" id="SM00308">
    <property type="entry name" value="LH2"/>
    <property type="match status" value="2"/>
</dbReference>
<evidence type="ECO:0000256" key="3">
    <source>
        <dbReference type="SAM" id="MobiDB-lite"/>
    </source>
</evidence>
<feature type="compositionally biased region" description="Acidic residues" evidence="3">
    <location>
        <begin position="2049"/>
        <end position="2067"/>
    </location>
</feature>
<feature type="compositionally biased region" description="Polar residues" evidence="3">
    <location>
        <begin position="2643"/>
        <end position="2663"/>
    </location>
</feature>
<dbReference type="InterPro" id="IPR001024">
    <property type="entry name" value="PLAT/LH2_dom"/>
</dbReference>
<feature type="compositionally biased region" description="Low complexity" evidence="3">
    <location>
        <begin position="2709"/>
        <end position="2748"/>
    </location>
</feature>
<feature type="compositionally biased region" description="Acidic residues" evidence="3">
    <location>
        <begin position="3419"/>
        <end position="3437"/>
    </location>
</feature>
<feature type="compositionally biased region" description="Low complexity" evidence="3">
    <location>
        <begin position="2202"/>
        <end position="2216"/>
    </location>
</feature>
<feature type="region of interest" description="Disordered" evidence="3">
    <location>
        <begin position="244"/>
        <end position="286"/>
    </location>
</feature>
<feature type="coiled-coil region" evidence="2">
    <location>
        <begin position="988"/>
        <end position="1162"/>
    </location>
</feature>
<feature type="compositionally biased region" description="Low complexity" evidence="3">
    <location>
        <begin position="3906"/>
        <end position="3918"/>
    </location>
</feature>
<evidence type="ECO:0000313" key="6">
    <source>
        <dbReference type="Proteomes" id="UP000006906"/>
    </source>
</evidence>
<feature type="compositionally biased region" description="Acidic residues" evidence="3">
    <location>
        <begin position="1694"/>
        <end position="1718"/>
    </location>
</feature>
<feature type="region of interest" description="Disordered" evidence="3">
    <location>
        <begin position="146"/>
        <end position="166"/>
    </location>
</feature>
<evidence type="ECO:0000256" key="1">
    <source>
        <dbReference type="PROSITE-ProRule" id="PRU00152"/>
    </source>
</evidence>
<feature type="region of interest" description="Disordered" evidence="3">
    <location>
        <begin position="3351"/>
        <end position="3449"/>
    </location>
</feature>
<feature type="compositionally biased region" description="Low complexity" evidence="3">
    <location>
        <begin position="2100"/>
        <end position="2139"/>
    </location>
</feature>
<comment type="caution">
    <text evidence="1">Lacks conserved residue(s) required for the propagation of feature annotation.</text>
</comment>
<dbReference type="STRING" id="3055.A0A2K3DQN2"/>
<feature type="region of interest" description="Disordered" evidence="3">
    <location>
        <begin position="2197"/>
        <end position="2216"/>
    </location>
</feature>
<feature type="compositionally biased region" description="Pro residues" evidence="3">
    <location>
        <begin position="618"/>
        <end position="634"/>
    </location>
</feature>
<reference evidence="5 6" key="1">
    <citation type="journal article" date="2007" name="Science">
        <title>The Chlamydomonas genome reveals the evolution of key animal and plant functions.</title>
        <authorList>
            <person name="Merchant S.S."/>
            <person name="Prochnik S.E."/>
            <person name="Vallon O."/>
            <person name="Harris E.H."/>
            <person name="Karpowicz S.J."/>
            <person name="Witman G.B."/>
            <person name="Terry A."/>
            <person name="Salamov A."/>
            <person name="Fritz-Laylin L.K."/>
            <person name="Marechal-Drouard L."/>
            <person name="Marshall W.F."/>
            <person name="Qu L.H."/>
            <person name="Nelson D.R."/>
            <person name="Sanderfoot A.A."/>
            <person name="Spalding M.H."/>
            <person name="Kapitonov V.V."/>
            <person name="Ren Q."/>
            <person name="Ferris P."/>
            <person name="Lindquist E."/>
            <person name="Shapiro H."/>
            <person name="Lucas S.M."/>
            <person name="Grimwood J."/>
            <person name="Schmutz J."/>
            <person name="Cardol P."/>
            <person name="Cerutti H."/>
            <person name="Chanfreau G."/>
            <person name="Chen C.L."/>
            <person name="Cognat V."/>
            <person name="Croft M.T."/>
            <person name="Dent R."/>
            <person name="Dutcher S."/>
            <person name="Fernandez E."/>
            <person name="Fukuzawa H."/>
            <person name="Gonzalez-Ballester D."/>
            <person name="Gonzalez-Halphen D."/>
            <person name="Hallmann A."/>
            <person name="Hanikenne M."/>
            <person name="Hippler M."/>
            <person name="Inwood W."/>
            <person name="Jabbari K."/>
            <person name="Kalanon M."/>
            <person name="Kuras R."/>
            <person name="Lefebvre P.A."/>
            <person name="Lemaire S.D."/>
            <person name="Lobanov A.V."/>
            <person name="Lohr M."/>
            <person name="Manuell A."/>
            <person name="Meier I."/>
            <person name="Mets L."/>
            <person name="Mittag M."/>
            <person name="Mittelmeier T."/>
            <person name="Moroney J.V."/>
            <person name="Moseley J."/>
            <person name="Napoli C."/>
            <person name="Nedelcu A.M."/>
            <person name="Niyogi K."/>
            <person name="Novoselov S.V."/>
            <person name="Paulsen I.T."/>
            <person name="Pazour G."/>
            <person name="Purton S."/>
            <person name="Ral J.P."/>
            <person name="Riano-Pachon D.M."/>
            <person name="Riekhof W."/>
            <person name="Rymarquis L."/>
            <person name="Schroda M."/>
            <person name="Stern D."/>
            <person name="Umen J."/>
            <person name="Willows R."/>
            <person name="Wilson N."/>
            <person name="Zimmer S.L."/>
            <person name="Allmer J."/>
            <person name="Balk J."/>
            <person name="Bisova K."/>
            <person name="Chen C.J."/>
            <person name="Elias M."/>
            <person name="Gendler K."/>
            <person name="Hauser C."/>
            <person name="Lamb M.R."/>
            <person name="Ledford H."/>
            <person name="Long J.C."/>
            <person name="Minagawa J."/>
            <person name="Page M.D."/>
            <person name="Pan J."/>
            <person name="Pootakham W."/>
            <person name="Roje S."/>
            <person name="Rose A."/>
            <person name="Stahlberg E."/>
            <person name="Terauchi A.M."/>
            <person name="Yang P."/>
            <person name="Ball S."/>
            <person name="Bowler C."/>
            <person name="Dieckmann C.L."/>
            <person name="Gladyshev V.N."/>
            <person name="Green P."/>
            <person name="Jorgensen R."/>
            <person name="Mayfield S."/>
            <person name="Mueller-Roeber B."/>
            <person name="Rajamani S."/>
            <person name="Sayre R.T."/>
            <person name="Brokstein P."/>
            <person name="Dubchak I."/>
            <person name="Goodstein D."/>
            <person name="Hornick L."/>
            <person name="Huang Y.W."/>
            <person name="Jhaveri J."/>
            <person name="Luo Y."/>
            <person name="Martinez D."/>
            <person name="Ngau W.C."/>
            <person name="Otillar B."/>
            <person name="Poliakov A."/>
            <person name="Porter A."/>
            <person name="Szajkowski L."/>
            <person name="Werner G."/>
            <person name="Zhou K."/>
            <person name="Grigoriev I.V."/>
            <person name="Rokhsar D.S."/>
            <person name="Grossman A.R."/>
        </authorList>
    </citation>
    <scope>NUCLEOTIDE SEQUENCE [LARGE SCALE GENOMIC DNA]</scope>
    <source>
        <strain evidence="6">CC-503</strain>
    </source>
</reference>
<feature type="region of interest" description="Disordered" evidence="3">
    <location>
        <begin position="1"/>
        <end position="47"/>
    </location>
</feature>
<feature type="compositionally biased region" description="Low complexity" evidence="3">
    <location>
        <begin position="2381"/>
        <end position="2414"/>
    </location>
</feature>
<sequence>MAERQDWRSQLPSFLDNTESNIRSMRKDVPSNSGPQSRTSRNPESVANARAELSSLLAAVQGSLADLRVEVAAAKRLSTNASAAVAGETSPAPKGPVRSSSAQPRHRDQRPAEVTPSLQMRLAAAAPLYPSGQSFGPLFNTPGSADLMLSGTPPAPASASSAQTGQNEELVKAIDMRLLELGHKIERSLERSMEEQTLRSQLQTAMQAANVMQQQQAQQQLLRSSLQSSGLTGFGSMVPVAAPANGTPDGAGPATAAPAFAANGHPRLSTGGAGGGASPGAAASAASASPNPLILLAMNKADAAEKISTEVRSELALLQKHATKEAEDHGKHIASLEESSRHHWEKMCQVASQVDSLLAQRSGASELQGEVARIAGRLVQMEGVQDRTAVNMEEQQRLMRQLTTAMQKLSQDTESERAVASSRQGELAAKLEAAAARAGELEMRFSRVSDVEARMSRLGDLEVKLARMGELEGRVSRVVDLEARVARLPDIEARIARLSDLEVKVARLGDLEGRLGRLTDVEARLGRLTEVEAKLARLSELESRMARYGDVEGKLARLSELEARVARVGELESRLSRLSDAEARLAHLPELEARVAALQASVAAVSAVAAVTPTRAMPSPPSPVPPPQPPPAPVAPAVSAEVAARTEEALERLANLEQQVARLAASGESASSQVQERDRERRRGHSQLAQVAQEAAKPEESVRSLDGIPPALAGWFGEALGSPASSLRASGPGAVSGNAGKRRTDQHVTFSDRPVSLKDLDDRVRSLEEAMFNGNSAYASPGPNSRSMQALSARMERLEHIVRAENSIEAMAQEARLAVTEEFVLELRRDFHDVVGPTLEKLAAHVSDLRKGQGQGSPDTGKVASEMRALNARLDSLSAEITSLSAHSRSAPPSAHPASAPGSRGVSAAGEGMPAERLLVLEAQVKELSAAVEDTHSVFQRLQKHQALLDKLQHEIDGLRSSVTAEMAALKERVDATDGQVQGMGEDAREKLEQLARLDMELEAATNTVASLSERLGAQEGRVAELDRQQRAQREKLDIAHEQLEAQAAQLAAAEQQLGAQGEQLATHAEQLEATEQQLGAHREQLAAQAEQLEATEEKLCAHDEQLAAQAEQLVATEQQLGAQGEQLATHAEQLEAAEEKLQEQEARLRDAAAAASNAAAAASSAAAGLAAAAAGGAAAAGAGAGAIMSRGLTIPEPEQSVSPRGFGGSSSGGVADKAALAELEADLKGKLAELRSSMGDVRKELGSKVQVLDAQTQELLAFREEMLSSYMELQDGVDKATAVADEALRKTVEHEVQITELSQTVETQAEAAVAAAAAGEAKTRSSLAGGSSRRLSEAAAAAASVNAEALEELQGSVRELQERVSAGATEQQERLEALDAKVHALSELITAASQDTQAATEARARAEELAYELSQAQEALETLATDSGRLAEQLAEVAATSERTADGLEQLGERVAAQDSAVERLQDGVERLEGRIAATRAAPVAVVAGAGVASREAGHAEPVMLSRGMPSMPGASAPGVAAAETGAQASRVGAMTLPSGADKGMPGSQAILNPLFADSSEDLDGLAPPAAGAGQAVRVGAVSGGGGGSAADSGARPRSLDSLGSPPLNSRPLLPEDSSVREKATYYEQLASAQKTSDGGATALVRRSNASSGAGGGASDGGGASPLVSPREPTAAPMVRSRAAPPVFAVAEATEDDGEDDEVPFEEEAVETDEEEHELASPGAAAAVATGAVGIAGLRQAVAAAGGTSRSLPPTPSGDTAAGTSQEPLIATGGSLAAVRAARSGLGLSGDLSSPKFTAALSGGTGERDDDAGEDDEEGVSPATHARRVFGREQTFRKGQADEEVSISSGDEDEAAKEREAARAEARRLGREQSFRHGAADEEVSLSSGDEGEDEAEEEVALPDELDDDDEYAAGKRGSAARPSSGAAAAGAVAAAGAAAAAAGFEASDSDIFEQEREDEEAEIEARGADVDDGDDDNIGSGFDDDEDLELAGMAPPPRQQEDEEEEEAERDLPVVAARAAAPAPAVRSAPVASAVPAASAAVAGDIEGGDDDEAESVDVDEDIELEPGVNPGGFDYDDEDEMPTLSAPLHSQPPPPLAAARSGAVAASSEPVNAGATATAVSGTPGAAAAAAAGAEGDASRNASQLSTSGLGPLAGLSSGAAALLGASTDSLSRRKLPPLAPLAPLGAAGASNLQTSRGLDLTPPLLRPPLGASGNLSGNLSGHLSGDLTAVLKPSLGAVSSGGAPAVSIPAASTSAGGAPAPAAAAAAPTSSAAPASAVAAGNSMRSIAAADSLRSMAAGDSYRSIAAGDSKRSIGGGLSTEEPAPPVVLATPASMSMSGELTGRRMLAPLAPLAPLSRVSGAGALPPVQPPPNLSVSGALSPGSSAAATPATSAGGAPATSSSPASRSIGAAGPAPLPIVKSALPALRGAPPAAAAAAASSAPAKKDEDAESLASGFSGMSIGDLPDNGGAVGESAADPVAAELLAPAPVLIPGAGPAGASAFAVPSMESLKKLVLHPTPQPHPLARRSESPLHPAEPATGTDASTASGSAPNSDKSMPDTADADVEAEGEAEVGSEHAALSRAAPPPPPPARRSSGGVSRASAADREPQTDEYEDDAIPEEDIAEEVNMDAEGVGMSAENSGTASSGAGVTRENSVTNPDPAPMRLSASGQGPVLALQTPSKRGLASLLESGSQDEGDDEDRPSSSAAAAHAASAAAALAPAVPSVHSRGALLARSSSGASSRDLPPQRPPLSSATASRRTLASDDDAAEAGVATAAVGSRTAQSSISGALERSSPAPFRSPSARSTGLSELLQPPEASGHDATFFASPSPGGHSAAGSRTSSPSGGSPAGTTHDRSHFRRGPLTAALAAAASGPLTTTTITPDGILEAEPELEAEAQAESSDIFVDEEEEVVMENEEVDDDVFGDEPEPPSIDPAAAAAAAEMAEADSEEQGHDSFDLDLPGIGDEGGQDEEGGAGHRFDLNAGGSGSLGSLDLPPDLPGMSEGSAGDDDEEEDIGRLNHEAQAAAVAVAAGSSSRSLLPPLPPGGRHSGAGVTTATSAALAAGASSSRMSLPSSEDSLALVAPAEGADRSLLSDGPGDDDEADIFAHSGDAEAMGGISIEASAGRFGSGSAGAVAVASRAAPQPLAVPVPAPAPRSDAEAGASRRGSNPGGALHADHSSSSMGFDGDVSMEAERLAAMLSRDPRGAGASRVSGSGSAAGRRSTDASGLGAVAESDGEAAAVSEEGMQADIEEELELEGVGGRAARSSGTGSGRRSSEGAAGRVHGSLDFYDEEEESSTSSSGIIAAGPTGAVPAFTAAGTSMMYSDDDSSMELEVFKPATTTAAGATGAGARGGTPAAPASSSAAAAAGAPARQQQAYAGDSLMMDDSRESIGLGGLGGRGDLAYHGRSGLTEEEDEDMRAYEEEEQVEEEPSRSSSLGVSAAAARAAAGPSASVLSAGSDSAGAASTPTSHKLPAPSRQEAQRAAEARRPARPALPFAHSMGDLSTSSGAYRVQVLTGDRSGSSCSPGAVRLTLYGSQAVHAAQLRPTAHAGRPLGEGDRSEEDYFLTGGCDEFMVDTAADLGELSAVYIWHEGEGFSSSWFVSSVTVEQLMTGLEWVFTVNDWVRGGNRGGKVVRLDGGGGALSLSRENSLARLAGGGAGSRPSSPPRVSAPGGSSSGGAAAGGSGLAAPVPPGAGGAYQLRQRQGLGAFGDESMDVSDSDLNSPGDRPDLAVGISSRSFGGDDLPGLGSARPPKASGGLSRGNSSGGGSSSAFAGATSAAAAAAGGGGRSGRMASNLPSGIGVVLEEDIEEVDAMLSTSAAFSLGPVSAARGTGPALVSPRPPLPPGAPRRRELTDEASEGPDTATSGGGRRTSASGALPPTPPVNRRSSGGGVDRSGSFGRRLSGGLEPEGSMDSFGGGGSFGRRRVRVSGGGEEGDLASELSVEGSELSGTSAASLSMYAPGGVRPPALAGGAIAVDYLGTSRKRVSWAEYADEYEFSRDDDSGSVASVTEEEMLEAQGEATRPDSSNVGYDALMAKPKAGASSAAAAGSAGAAGSNAAGGAAGDFMEVPLKRRKGPHANAYGYKIKVFTADKLNAGLGNTTVHVELLGRDATVSQALPKGKGSFARGCADRFTLYSHAGDMGQLLALKIWHEGKTLGPGNWGFESVVIDDRVKGNRYTFRNPDPDCVLRKGRRHCLVLKPAVSRIDESEDLAEVAREYETQLVANRGLNEQERAGLRGKLDKINQRLSRVGARVARTLSGGSRK</sequence>
<dbReference type="Pfam" id="PF01477">
    <property type="entry name" value="PLAT"/>
    <property type="match status" value="2"/>
</dbReference>
<feature type="region of interest" description="Disordered" evidence="3">
    <location>
        <begin position="3842"/>
        <end position="3956"/>
    </location>
</feature>
<dbReference type="Gramene" id="PNW82798">
    <property type="protein sequence ID" value="PNW82798"/>
    <property type="gene ID" value="CHLRE_06g294700v5"/>
</dbReference>
<dbReference type="InterPro" id="IPR036392">
    <property type="entry name" value="PLAT/LH2_dom_sf"/>
</dbReference>
<evidence type="ECO:0000256" key="2">
    <source>
        <dbReference type="SAM" id="Coils"/>
    </source>
</evidence>
<protein>
    <recommendedName>
        <fullName evidence="4">PLAT domain-containing protein</fullName>
    </recommendedName>
</protein>
<feature type="compositionally biased region" description="Low complexity" evidence="3">
    <location>
        <begin position="2757"/>
        <end position="2766"/>
    </location>
</feature>
<feature type="region of interest" description="Disordered" evidence="3">
    <location>
        <begin position="2443"/>
        <end position="2462"/>
    </location>
</feature>
<feature type="compositionally biased region" description="Polar residues" evidence="3">
    <location>
        <begin position="30"/>
        <end position="45"/>
    </location>
</feature>
<feature type="compositionally biased region" description="Low complexity" evidence="3">
    <location>
        <begin position="2939"/>
        <end position="2949"/>
    </location>
</feature>
<feature type="region of interest" description="Disordered" evidence="3">
    <location>
        <begin position="79"/>
        <end position="114"/>
    </location>
</feature>
<feature type="region of interest" description="Disordered" evidence="3">
    <location>
        <begin position="3461"/>
        <end position="3509"/>
    </location>
</feature>
<feature type="region of interest" description="Disordered" evidence="3">
    <location>
        <begin position="2368"/>
        <end position="2414"/>
    </location>
</feature>
<feature type="compositionally biased region" description="Basic and acidic residues" evidence="3">
    <location>
        <begin position="3488"/>
        <end position="3497"/>
    </location>
</feature>
<feature type="region of interest" description="Disordered" evidence="3">
    <location>
        <begin position="723"/>
        <end position="745"/>
    </location>
</feature>
<gene>
    <name evidence="5" type="ORF">CHLRE_06g294700v5</name>
</gene>
<keyword evidence="6" id="KW-1185">Reference proteome</keyword>
<feature type="compositionally biased region" description="Basic and acidic residues" evidence="3">
    <location>
        <begin position="1857"/>
        <end position="1881"/>
    </location>
</feature>
<evidence type="ECO:0000313" key="5">
    <source>
        <dbReference type="EMBL" id="PNW82798.1"/>
    </source>
</evidence>
<organism evidence="5 6">
    <name type="scientific">Chlamydomonas reinhardtii</name>
    <name type="common">Chlamydomonas smithii</name>
    <dbReference type="NCBI Taxonomy" id="3055"/>
    <lineage>
        <taxon>Eukaryota</taxon>
        <taxon>Viridiplantae</taxon>
        <taxon>Chlorophyta</taxon>
        <taxon>core chlorophytes</taxon>
        <taxon>Chlorophyceae</taxon>
        <taxon>CS clade</taxon>
        <taxon>Chlamydomonadales</taxon>
        <taxon>Chlamydomonadaceae</taxon>
        <taxon>Chlamydomonas</taxon>
    </lineage>
</organism>
<dbReference type="Gene3D" id="2.60.60.20">
    <property type="entry name" value="PLAT/LH2 domain"/>
    <property type="match status" value="2"/>
</dbReference>
<dbReference type="PANTHER" id="PTHR45615:SF66">
    <property type="entry name" value="CARD DOMAIN-CONTAINING PROTEIN"/>
    <property type="match status" value="1"/>
</dbReference>
<proteinExistence type="predicted"/>